<dbReference type="PROSITE" id="PS50929">
    <property type="entry name" value="ABC_TM1F"/>
    <property type="match status" value="1"/>
</dbReference>
<evidence type="ECO:0000259" key="13">
    <source>
        <dbReference type="PROSITE" id="PS50929"/>
    </source>
</evidence>
<evidence type="ECO:0000313" key="15">
    <source>
        <dbReference type="Proteomes" id="UP000271974"/>
    </source>
</evidence>
<dbReference type="PROSITE" id="PS50893">
    <property type="entry name" value="ABC_TRANSPORTER_2"/>
    <property type="match status" value="1"/>
</dbReference>
<dbReference type="Gene3D" id="3.40.50.300">
    <property type="entry name" value="P-loop containing nucleotide triphosphate hydrolases"/>
    <property type="match status" value="1"/>
</dbReference>
<keyword evidence="4" id="KW-0547">Nucleotide-binding</keyword>
<evidence type="ECO:0000256" key="10">
    <source>
        <dbReference type="ARBA" id="ARBA00048046"/>
    </source>
</evidence>
<dbReference type="GO" id="GO:0140359">
    <property type="term" value="F:ABC-type transporter activity"/>
    <property type="evidence" value="ECO:0007669"/>
    <property type="project" value="InterPro"/>
</dbReference>
<proteinExistence type="predicted"/>
<organism evidence="14 15">
    <name type="scientific">Elysia chlorotica</name>
    <name type="common">Eastern emerald elysia</name>
    <name type="synonym">Sea slug</name>
    <dbReference type="NCBI Taxonomy" id="188477"/>
    <lineage>
        <taxon>Eukaryota</taxon>
        <taxon>Metazoa</taxon>
        <taxon>Spiralia</taxon>
        <taxon>Lophotrochozoa</taxon>
        <taxon>Mollusca</taxon>
        <taxon>Gastropoda</taxon>
        <taxon>Heterobranchia</taxon>
        <taxon>Euthyneura</taxon>
        <taxon>Panpulmonata</taxon>
        <taxon>Sacoglossa</taxon>
        <taxon>Placobranchoidea</taxon>
        <taxon>Plakobranchidae</taxon>
        <taxon>Elysia</taxon>
    </lineage>
</organism>
<dbReference type="GO" id="GO:0016887">
    <property type="term" value="F:ATP hydrolysis activity"/>
    <property type="evidence" value="ECO:0007669"/>
    <property type="project" value="InterPro"/>
</dbReference>
<dbReference type="SUPFAM" id="SSF90123">
    <property type="entry name" value="ABC transporter transmembrane region"/>
    <property type="match status" value="1"/>
</dbReference>
<evidence type="ECO:0000256" key="1">
    <source>
        <dbReference type="ARBA" id="ARBA00004448"/>
    </source>
</evidence>
<dbReference type="CDD" id="cd18582">
    <property type="entry name" value="ABC_6TM_ATM1_ABCB7"/>
    <property type="match status" value="1"/>
</dbReference>
<feature type="transmembrane region" description="Helical" evidence="11">
    <location>
        <begin position="181"/>
        <end position="199"/>
    </location>
</feature>
<accession>A0A3S1B4B5</accession>
<dbReference type="STRING" id="188477.A0A3S1B4B5"/>
<keyword evidence="3 11" id="KW-0812">Transmembrane</keyword>
<dbReference type="InterPro" id="IPR027417">
    <property type="entry name" value="P-loop_NTPase"/>
</dbReference>
<keyword evidence="6 11" id="KW-1133">Transmembrane helix</keyword>
<dbReference type="InterPro" id="IPR003439">
    <property type="entry name" value="ABC_transporter-like_ATP-bd"/>
</dbReference>
<dbReference type="Pfam" id="PF00664">
    <property type="entry name" value="ABC_membrane"/>
    <property type="match status" value="1"/>
</dbReference>
<dbReference type="AlphaFoldDB" id="A0A3S1B4B5"/>
<dbReference type="FunFam" id="1.20.1560.10:FF:000004">
    <property type="entry name" value="ATP-binding cassette sub-family B member 7"/>
    <property type="match status" value="1"/>
</dbReference>
<sequence length="754" mass="83854">MAALLFINRSVIKHSCLRSAQGQWRSNLREFSAFRKALQTSLNVQRKGLFQQSQGLRQIQWFQASRQAVENGGEKISKIPRQGFFRKLGFGLHKRHLHPGSSNLLAAEVGGAKKDVTASHMIRSMLSYIWPKNNVRFRIRVVVALALLVAAKALNVSVPFIFKFGVDYLNGNKKLSDVGDAGTIVFTVALSLMIAYGVARTGAALCNELRNAVFAKVAHNSIRKVAKSVFLHLHSMDLSFHLSRQTGALSKAIDRGTRGINFVLSALVFNVVPTILEVSLVSALLYYNCGGKFALVTLGCVASYAVFTLTVTQWRTKIRQQMNKADNEAGNVSIDSLINYETVKYFNNENHEAEKYDHHMEKYEKASLKTTISLAMLNWGQNAIFTVGITALMVMASQKIIDGSMTVGDLVMVNGLLFQLSVPLNFLGSVYREIRQSLIDMQIMFNLLNLETNIQSKLNAPALRVCPSESTVTFQDVYFEYVRNNPILNGINFTVPTGKKVAIVGGSGSGKSTIIRLLYRFYDPQGGKVLVNGQNVLDVDLDSLRKAIAVVPQDCILFHDTVYNNIAYGDLSAPEEKVYEAARMAEIHDTIMKRFPHQYQTQVGERGLKLSGGEKQRVAIARAILKGAPIIVYDEATSSLDAITEAVHTWMLKIDPKCLITDRRLRTVEETAVQQYASKPEDQRAPIQQFGRFADVSESFVRRVINTTCDILGPRGDQENGCLEETSSGQICDVSTKESKHFLHVSLKLTFEAY</sequence>
<keyword evidence="15" id="KW-1185">Reference proteome</keyword>
<comment type="catalytic activity">
    <reaction evidence="10">
        <text>(glutathione)4[2Fe(III)-2S] cluster(in) + ATP + H2O = (glutathione)4[2Fe(III)-2S] cluster(out) + ADP + phosphate + H(+)</text>
        <dbReference type="Rhea" id="RHEA:67028"/>
        <dbReference type="ChEBI" id="CHEBI:15377"/>
        <dbReference type="ChEBI" id="CHEBI:15378"/>
        <dbReference type="ChEBI" id="CHEBI:30616"/>
        <dbReference type="ChEBI" id="CHEBI:43474"/>
        <dbReference type="ChEBI" id="CHEBI:167627"/>
        <dbReference type="ChEBI" id="CHEBI:456216"/>
    </reaction>
    <physiologicalReaction direction="left-to-right" evidence="10">
        <dbReference type="Rhea" id="RHEA:67029"/>
    </physiologicalReaction>
</comment>
<evidence type="ECO:0000256" key="8">
    <source>
        <dbReference type="ARBA" id="ARBA00041016"/>
    </source>
</evidence>
<dbReference type="OrthoDB" id="6500128at2759"/>
<dbReference type="Gene3D" id="1.20.1560.10">
    <property type="entry name" value="ABC transporter type 1, transmembrane domain"/>
    <property type="match status" value="1"/>
</dbReference>
<comment type="subcellular location">
    <subcellularLocation>
        <location evidence="1">Mitochondrion inner membrane</location>
        <topology evidence="1">Multi-pass membrane protein</topology>
    </subcellularLocation>
</comment>
<reference evidence="14 15" key="1">
    <citation type="submission" date="2019-01" db="EMBL/GenBank/DDBJ databases">
        <title>A draft genome assembly of the solar-powered sea slug Elysia chlorotica.</title>
        <authorList>
            <person name="Cai H."/>
            <person name="Li Q."/>
            <person name="Fang X."/>
            <person name="Li J."/>
            <person name="Curtis N.E."/>
            <person name="Altenburger A."/>
            <person name="Shibata T."/>
            <person name="Feng M."/>
            <person name="Maeda T."/>
            <person name="Schwartz J.A."/>
            <person name="Shigenobu S."/>
            <person name="Lundholm N."/>
            <person name="Nishiyama T."/>
            <person name="Yang H."/>
            <person name="Hasebe M."/>
            <person name="Li S."/>
            <person name="Pierce S.K."/>
            <person name="Wang J."/>
        </authorList>
    </citation>
    <scope>NUCLEOTIDE SEQUENCE [LARGE SCALE GENOMIC DNA]</scope>
    <source>
        <strain evidence="14">EC2010</strain>
        <tissue evidence="14">Whole organism of an adult</tissue>
    </source>
</reference>
<dbReference type="InterPro" id="IPR003593">
    <property type="entry name" value="AAA+_ATPase"/>
</dbReference>
<evidence type="ECO:0000256" key="3">
    <source>
        <dbReference type="ARBA" id="ARBA00022692"/>
    </source>
</evidence>
<feature type="transmembrane region" description="Helical" evidence="11">
    <location>
        <begin position="260"/>
        <end position="287"/>
    </location>
</feature>
<protein>
    <recommendedName>
        <fullName evidence="8">Iron-sulfur clusters transporter ABCB7, mitochondrial</fullName>
    </recommendedName>
    <alternativeName>
        <fullName evidence="9">ATP-binding cassette sub-family B member 7, mitochondrial</fullName>
    </alternativeName>
</protein>
<dbReference type="PANTHER" id="PTHR24221">
    <property type="entry name" value="ATP-BINDING CASSETTE SUB-FAMILY B"/>
    <property type="match status" value="1"/>
</dbReference>
<dbReference type="GO" id="GO:0005743">
    <property type="term" value="C:mitochondrial inner membrane"/>
    <property type="evidence" value="ECO:0007669"/>
    <property type="project" value="UniProtKB-SubCell"/>
</dbReference>
<feature type="transmembrane region" description="Helical" evidence="11">
    <location>
        <begin position="141"/>
        <end position="161"/>
    </location>
</feature>
<dbReference type="InterPro" id="IPR017871">
    <property type="entry name" value="ABC_transporter-like_CS"/>
</dbReference>
<comment type="caution">
    <text evidence="14">The sequence shown here is derived from an EMBL/GenBank/DDBJ whole genome shotgun (WGS) entry which is preliminary data.</text>
</comment>
<dbReference type="SMART" id="SM00382">
    <property type="entry name" value="AAA"/>
    <property type="match status" value="1"/>
</dbReference>
<evidence type="ECO:0000256" key="7">
    <source>
        <dbReference type="ARBA" id="ARBA00023136"/>
    </source>
</evidence>
<feature type="domain" description="ABC transmembrane type-1" evidence="13">
    <location>
        <begin position="142"/>
        <end position="436"/>
    </location>
</feature>
<dbReference type="GO" id="GO:0006879">
    <property type="term" value="P:intracellular iron ion homeostasis"/>
    <property type="evidence" value="ECO:0007669"/>
    <property type="project" value="TreeGrafter"/>
</dbReference>
<evidence type="ECO:0000256" key="6">
    <source>
        <dbReference type="ARBA" id="ARBA00022989"/>
    </source>
</evidence>
<evidence type="ECO:0000256" key="4">
    <source>
        <dbReference type="ARBA" id="ARBA00022741"/>
    </source>
</evidence>
<feature type="domain" description="ABC transporter" evidence="12">
    <location>
        <begin position="472"/>
        <end position="709"/>
    </location>
</feature>
<dbReference type="Pfam" id="PF00005">
    <property type="entry name" value="ABC_tran"/>
    <property type="match status" value="1"/>
</dbReference>
<dbReference type="Proteomes" id="UP000271974">
    <property type="component" value="Unassembled WGS sequence"/>
</dbReference>
<keyword evidence="2" id="KW-0813">Transport</keyword>
<keyword evidence="7 11" id="KW-0472">Membrane</keyword>
<evidence type="ECO:0000256" key="2">
    <source>
        <dbReference type="ARBA" id="ARBA00022448"/>
    </source>
</evidence>
<dbReference type="InterPro" id="IPR036640">
    <property type="entry name" value="ABC1_TM_sf"/>
</dbReference>
<gene>
    <name evidence="14" type="ORF">EGW08_012724</name>
</gene>
<evidence type="ECO:0000256" key="5">
    <source>
        <dbReference type="ARBA" id="ARBA00022840"/>
    </source>
</evidence>
<feature type="transmembrane region" description="Helical" evidence="11">
    <location>
        <begin position="372"/>
        <end position="396"/>
    </location>
</feature>
<name>A0A3S1B4B5_ELYCH</name>
<dbReference type="GO" id="GO:0005524">
    <property type="term" value="F:ATP binding"/>
    <property type="evidence" value="ECO:0007669"/>
    <property type="project" value="UniProtKB-KW"/>
</dbReference>
<dbReference type="PANTHER" id="PTHR24221:SF402">
    <property type="entry name" value="IRON-SULFUR CLUSTERS TRANSPORTER ABCB7, MITOCHONDRIAL"/>
    <property type="match status" value="1"/>
</dbReference>
<evidence type="ECO:0000313" key="14">
    <source>
        <dbReference type="EMBL" id="RUS79526.1"/>
    </source>
</evidence>
<feature type="transmembrane region" description="Helical" evidence="11">
    <location>
        <begin position="293"/>
        <end position="314"/>
    </location>
</feature>
<keyword evidence="5" id="KW-0067">ATP-binding</keyword>
<evidence type="ECO:0000256" key="9">
    <source>
        <dbReference type="ARBA" id="ARBA00042945"/>
    </source>
</evidence>
<dbReference type="SUPFAM" id="SSF52540">
    <property type="entry name" value="P-loop containing nucleoside triphosphate hydrolases"/>
    <property type="match status" value="1"/>
</dbReference>
<evidence type="ECO:0000259" key="12">
    <source>
        <dbReference type="PROSITE" id="PS50893"/>
    </source>
</evidence>
<evidence type="ECO:0000256" key="11">
    <source>
        <dbReference type="SAM" id="Phobius"/>
    </source>
</evidence>
<dbReference type="InterPro" id="IPR039421">
    <property type="entry name" value="Type_1_exporter"/>
</dbReference>
<dbReference type="PROSITE" id="PS00211">
    <property type="entry name" value="ABC_TRANSPORTER_1"/>
    <property type="match status" value="1"/>
</dbReference>
<dbReference type="EMBL" id="RQTK01000446">
    <property type="protein sequence ID" value="RUS79526.1"/>
    <property type="molecule type" value="Genomic_DNA"/>
</dbReference>
<dbReference type="InterPro" id="IPR011527">
    <property type="entry name" value="ABC1_TM_dom"/>
</dbReference>